<dbReference type="InterPro" id="IPR005475">
    <property type="entry name" value="Transketolase-like_Pyr-bd"/>
</dbReference>
<reference evidence="6" key="1">
    <citation type="journal article" date="2019" name="Genome Announc.">
        <title>Draft Genome Sequence of Pseudoalteromonas piscicida Strain 36Y ROTHPW, an Hypersaline Seawater Isolate from the South Coast of Sonora, Mexico.</title>
        <authorList>
            <person name="Sanchez-Diaz R."/>
            <person name="Molina-Garza Z.J."/>
            <person name="Cruz-Suarez L.E."/>
            <person name="Selvin J."/>
            <person name="Kiran G.S."/>
            <person name="Ibarra-Gamez J.C."/>
            <person name="Gomez-Gil B."/>
            <person name="Galaviz-Silva L."/>
        </authorList>
    </citation>
    <scope>NUCLEOTIDE SEQUENCE [LARGE SCALE GENOMIC DNA]</scope>
    <source>
        <strain evidence="6">36Y_RITHPW</strain>
    </source>
</reference>
<dbReference type="Gene3D" id="3.40.50.920">
    <property type="match status" value="1"/>
</dbReference>
<dbReference type="Pfam" id="PF02779">
    <property type="entry name" value="Transket_pyr"/>
    <property type="match status" value="1"/>
</dbReference>
<dbReference type="InterPro" id="IPR051157">
    <property type="entry name" value="PDH/Transketolase"/>
</dbReference>
<dbReference type="SUPFAM" id="SSF52518">
    <property type="entry name" value="Thiamin diphosphate-binding fold (THDP-binding)"/>
    <property type="match status" value="1"/>
</dbReference>
<dbReference type="Gene3D" id="3.40.50.970">
    <property type="match status" value="1"/>
</dbReference>
<evidence type="ECO:0000259" key="4">
    <source>
        <dbReference type="SMART" id="SM00861"/>
    </source>
</evidence>
<sequence length="307" mass="33857">MRNAFARVLTELAKHDESLLLFYADIGNRLFNPLKEFAEDRTINAGIAEANMASMAAGSAMMGHKPFIYTITPFTTARNFEQIKIDIAYQNQPVIIVGTGSGLSYANLGPTHHSFEDLALMRALPNMHIVCPADAYELEQLMPQLIELNAPCYFRIGKKNEPAVHEGKPTLTYGKVHVMRPGERIAVLSTGTILPLAQQLVSVLSERGLSPELVSFHTIKPLDTNYLNDAMTRFAHVITLEEHNVNGGFGSAVLEYFSEQGGDSTRVHRFGIPDRFIDQVHSTADARTKAGLTVEDMLSTLSKRGVV</sequence>
<dbReference type="SUPFAM" id="SSF52922">
    <property type="entry name" value="TK C-terminal domain-like"/>
    <property type="match status" value="1"/>
</dbReference>
<dbReference type="EMBL" id="NKHF01000008">
    <property type="protein sequence ID" value="PCK33405.1"/>
    <property type="molecule type" value="Genomic_DNA"/>
</dbReference>
<comment type="caution">
    <text evidence="5">The sequence shown here is derived from an EMBL/GenBank/DDBJ whole genome shotgun (WGS) entry which is preliminary data.</text>
</comment>
<accession>A0A2A5JVC9</accession>
<gene>
    <name evidence="5" type="ORF">CEX98_02605</name>
</gene>
<keyword evidence="6" id="KW-1185">Reference proteome</keyword>
<dbReference type="InterPro" id="IPR029061">
    <property type="entry name" value="THDP-binding"/>
</dbReference>
<organism evidence="5 6">
    <name type="scientific">Pseudoalteromonas piscicida</name>
    <dbReference type="NCBI Taxonomy" id="43662"/>
    <lineage>
        <taxon>Bacteria</taxon>
        <taxon>Pseudomonadati</taxon>
        <taxon>Pseudomonadota</taxon>
        <taxon>Gammaproteobacteria</taxon>
        <taxon>Alteromonadales</taxon>
        <taxon>Pseudoalteromonadaceae</taxon>
        <taxon>Pseudoalteromonas</taxon>
    </lineage>
</organism>
<comment type="similarity">
    <text evidence="2">Belongs to the transketolase family.</text>
</comment>
<dbReference type="SMART" id="SM00861">
    <property type="entry name" value="Transket_pyr"/>
    <property type="match status" value="1"/>
</dbReference>
<proteinExistence type="inferred from homology"/>
<keyword evidence="3" id="KW-0786">Thiamine pyrophosphate</keyword>
<dbReference type="InterPro" id="IPR033248">
    <property type="entry name" value="Transketolase_C"/>
</dbReference>
<feature type="domain" description="Transketolase-like pyrimidine-binding" evidence="4">
    <location>
        <begin position="1"/>
        <end position="163"/>
    </location>
</feature>
<evidence type="ECO:0000313" key="5">
    <source>
        <dbReference type="EMBL" id="PCK33405.1"/>
    </source>
</evidence>
<dbReference type="OrthoDB" id="9803371at2"/>
<name>A0A2A5JVC9_PSEO7</name>
<evidence type="ECO:0000256" key="3">
    <source>
        <dbReference type="ARBA" id="ARBA00023052"/>
    </source>
</evidence>
<evidence type="ECO:0000313" key="6">
    <source>
        <dbReference type="Proteomes" id="UP000228621"/>
    </source>
</evidence>
<dbReference type="PANTHER" id="PTHR43825:SF5">
    <property type="entry name" value="HYPOTHETICAL TRANSKETOLASE FAMILY PROTEIN"/>
    <property type="match status" value="1"/>
</dbReference>
<comment type="cofactor">
    <cofactor evidence="1">
        <name>thiamine diphosphate</name>
        <dbReference type="ChEBI" id="CHEBI:58937"/>
    </cofactor>
</comment>
<evidence type="ECO:0000256" key="2">
    <source>
        <dbReference type="ARBA" id="ARBA00007131"/>
    </source>
</evidence>
<dbReference type="AlphaFoldDB" id="A0A2A5JVC9"/>
<dbReference type="FunFam" id="3.40.50.970:FF:000129">
    <property type="entry name" value="Transketolase"/>
    <property type="match status" value="1"/>
</dbReference>
<evidence type="ECO:0000256" key="1">
    <source>
        <dbReference type="ARBA" id="ARBA00001964"/>
    </source>
</evidence>
<protein>
    <submittedName>
        <fullName evidence="5">Transketolase</fullName>
    </submittedName>
</protein>
<dbReference type="Pfam" id="PF02780">
    <property type="entry name" value="Transketolase_C"/>
    <property type="match status" value="1"/>
</dbReference>
<dbReference type="RefSeq" id="WP_099640576.1">
    <property type="nucleotide sequence ID" value="NZ_NKHF01000008.1"/>
</dbReference>
<dbReference type="PANTHER" id="PTHR43825">
    <property type="entry name" value="PYRUVATE DEHYDROGENASE E1 COMPONENT"/>
    <property type="match status" value="1"/>
</dbReference>
<dbReference type="InterPro" id="IPR009014">
    <property type="entry name" value="Transketo_C/PFOR_II"/>
</dbReference>
<dbReference type="Proteomes" id="UP000228621">
    <property type="component" value="Unassembled WGS sequence"/>
</dbReference>
<dbReference type="CDD" id="cd07033">
    <property type="entry name" value="TPP_PYR_DXS_TK_like"/>
    <property type="match status" value="1"/>
</dbReference>